<dbReference type="RefSeq" id="XP_002843099.1">
    <property type="nucleotide sequence ID" value="XM_002843053.1"/>
</dbReference>
<evidence type="ECO:0000313" key="3">
    <source>
        <dbReference type="Proteomes" id="UP000002035"/>
    </source>
</evidence>
<evidence type="ECO:0000256" key="1">
    <source>
        <dbReference type="SAM" id="MobiDB-lite"/>
    </source>
</evidence>
<feature type="region of interest" description="Disordered" evidence="1">
    <location>
        <begin position="1"/>
        <end position="34"/>
    </location>
</feature>
<name>C5FZR0_ARTOC</name>
<sequence>MGSTCGHSLNGDPPPALSNYRGLDPPELNLSTQTTDPQAYQLARPLPLYGNLAKYLPEDVSIYLLYQDKKATPNAEPRRVRWIIFDGGGAKINSGVASYKDLRFKDREFFQQVTLGTVALVPLRRIGEEEYICFSPLGDKPSAHDSYDTDMNDSASLFIGMLVTFQARAIFAVSPVDRHLLSRLGYLKQEPLVSQLQSFFDSVYHSRQLIRYTYANNTPDIRPEALRLPTIGTDR</sequence>
<evidence type="ECO:0000313" key="2">
    <source>
        <dbReference type="EMBL" id="EEQ35363.1"/>
    </source>
</evidence>
<organism evidence="2 3">
    <name type="scientific">Arthroderma otae (strain ATCC MYA-4605 / CBS 113480)</name>
    <name type="common">Microsporum canis</name>
    <dbReference type="NCBI Taxonomy" id="554155"/>
    <lineage>
        <taxon>Eukaryota</taxon>
        <taxon>Fungi</taxon>
        <taxon>Dikarya</taxon>
        <taxon>Ascomycota</taxon>
        <taxon>Pezizomycotina</taxon>
        <taxon>Eurotiomycetes</taxon>
        <taxon>Eurotiomycetidae</taxon>
        <taxon>Onygenales</taxon>
        <taxon>Arthrodermataceae</taxon>
        <taxon>Microsporum</taxon>
    </lineage>
</organism>
<dbReference type="Proteomes" id="UP000002035">
    <property type="component" value="Unassembled WGS sequence"/>
</dbReference>
<gene>
    <name evidence="2" type="ORF">MCYG_08182</name>
</gene>
<dbReference type="HOGENOM" id="CLU_1179970_0_0_1"/>
<dbReference type="EMBL" id="DS995708">
    <property type="protein sequence ID" value="EEQ35363.1"/>
    <property type="molecule type" value="Genomic_DNA"/>
</dbReference>
<protein>
    <submittedName>
        <fullName evidence="2">Uncharacterized protein</fullName>
    </submittedName>
</protein>
<keyword evidence="3" id="KW-1185">Reference proteome</keyword>
<dbReference type="GeneID" id="9227347"/>
<reference evidence="3" key="1">
    <citation type="journal article" date="2012" name="MBio">
        <title>Comparative genome analysis of Trichophyton rubrum and related dermatophytes reveals candidate genes involved in infection.</title>
        <authorList>
            <person name="Martinez D.A."/>
            <person name="Oliver B.G."/>
            <person name="Graeser Y."/>
            <person name="Goldberg J.M."/>
            <person name="Li W."/>
            <person name="Martinez-Rossi N.M."/>
            <person name="Monod M."/>
            <person name="Shelest E."/>
            <person name="Barton R.C."/>
            <person name="Birch E."/>
            <person name="Brakhage A.A."/>
            <person name="Chen Z."/>
            <person name="Gurr S.J."/>
            <person name="Heiman D."/>
            <person name="Heitman J."/>
            <person name="Kosti I."/>
            <person name="Rossi A."/>
            <person name="Saif S."/>
            <person name="Samalova M."/>
            <person name="Saunders C.W."/>
            <person name="Shea T."/>
            <person name="Summerbell R.C."/>
            <person name="Xu J."/>
            <person name="Young S."/>
            <person name="Zeng Q."/>
            <person name="Birren B.W."/>
            <person name="Cuomo C.A."/>
            <person name="White T.C."/>
        </authorList>
    </citation>
    <scope>NUCLEOTIDE SEQUENCE [LARGE SCALE GENOMIC DNA]</scope>
    <source>
        <strain evidence="3">ATCC MYA-4605 / CBS 113480</strain>
    </source>
</reference>
<accession>C5FZR0</accession>
<dbReference type="eggNOG" id="ENOG502RQ9H">
    <property type="taxonomic scope" value="Eukaryota"/>
</dbReference>
<dbReference type="VEuPathDB" id="FungiDB:MCYG_08182"/>
<dbReference type="AlphaFoldDB" id="C5FZR0"/>
<proteinExistence type="predicted"/>